<gene>
    <name evidence="1" type="ORF">V6N12_050406</name>
</gene>
<sequence length="163" mass="18214">MNWRLESGGWSDHGKVVSKAKASVVGFQVGKVGKEYKSNGTPARSKMKHHEPGALVITDKVQTILNGIDELLSSKGGVEVTGVRGMEEDDPGTIVLKGFLMVWVWRRTIWGATRPSFRRHLRNFIRYSSARIAILMETRISGRGADTVVKRLGFDYSFRVEAH</sequence>
<proteinExistence type="predicted"/>
<evidence type="ECO:0000313" key="2">
    <source>
        <dbReference type="Proteomes" id="UP001472677"/>
    </source>
</evidence>
<organism evidence="1 2">
    <name type="scientific">Hibiscus sabdariffa</name>
    <name type="common">roselle</name>
    <dbReference type="NCBI Taxonomy" id="183260"/>
    <lineage>
        <taxon>Eukaryota</taxon>
        <taxon>Viridiplantae</taxon>
        <taxon>Streptophyta</taxon>
        <taxon>Embryophyta</taxon>
        <taxon>Tracheophyta</taxon>
        <taxon>Spermatophyta</taxon>
        <taxon>Magnoliopsida</taxon>
        <taxon>eudicotyledons</taxon>
        <taxon>Gunneridae</taxon>
        <taxon>Pentapetalae</taxon>
        <taxon>rosids</taxon>
        <taxon>malvids</taxon>
        <taxon>Malvales</taxon>
        <taxon>Malvaceae</taxon>
        <taxon>Malvoideae</taxon>
        <taxon>Hibiscus</taxon>
    </lineage>
</organism>
<evidence type="ECO:0000313" key="1">
    <source>
        <dbReference type="EMBL" id="KAK8600553.1"/>
    </source>
</evidence>
<name>A0ABR2GCA4_9ROSI</name>
<keyword evidence="2" id="KW-1185">Reference proteome</keyword>
<comment type="caution">
    <text evidence="1">The sequence shown here is derived from an EMBL/GenBank/DDBJ whole genome shotgun (WGS) entry which is preliminary data.</text>
</comment>
<accession>A0ABR2GCA4</accession>
<dbReference type="EMBL" id="JBBPBM010000001">
    <property type="protein sequence ID" value="KAK8600553.1"/>
    <property type="molecule type" value="Genomic_DNA"/>
</dbReference>
<protein>
    <submittedName>
        <fullName evidence="1">Uncharacterized protein</fullName>
    </submittedName>
</protein>
<dbReference type="Proteomes" id="UP001472677">
    <property type="component" value="Unassembled WGS sequence"/>
</dbReference>
<reference evidence="1 2" key="1">
    <citation type="journal article" date="2024" name="G3 (Bethesda)">
        <title>Genome assembly of Hibiscus sabdariffa L. provides insights into metabolisms of medicinal natural products.</title>
        <authorList>
            <person name="Kim T."/>
        </authorList>
    </citation>
    <scope>NUCLEOTIDE SEQUENCE [LARGE SCALE GENOMIC DNA]</scope>
    <source>
        <strain evidence="1">TK-2024</strain>
        <tissue evidence="1">Old leaves</tissue>
    </source>
</reference>